<comment type="caution">
    <text evidence="2">The sequence shown here is derived from an EMBL/GenBank/DDBJ whole genome shotgun (WGS) entry which is preliminary data.</text>
</comment>
<sequence length="67" mass="7356">MHRQAVHEHHDFDNTVPNPVMPADPDGDRVQAVPDGLSDRVRIKHDLCDADFVSFVGVLNGPLDNGV</sequence>
<feature type="compositionally biased region" description="Basic and acidic residues" evidence="1">
    <location>
        <begin position="1"/>
        <end position="13"/>
    </location>
</feature>
<evidence type="ECO:0000313" key="2">
    <source>
        <dbReference type="EMBL" id="PGH10850.1"/>
    </source>
</evidence>
<dbReference type="AlphaFoldDB" id="A0A2B7XPH4"/>
<reference evidence="2 3" key="1">
    <citation type="submission" date="2017-10" db="EMBL/GenBank/DDBJ databases">
        <title>Comparative genomics in systemic dimorphic fungi from Ajellomycetaceae.</title>
        <authorList>
            <person name="Munoz J.F."/>
            <person name="Mcewen J.G."/>
            <person name="Clay O.K."/>
            <person name="Cuomo C.A."/>
        </authorList>
    </citation>
    <scope>NUCLEOTIDE SEQUENCE [LARGE SCALE GENOMIC DNA]</scope>
    <source>
        <strain evidence="2 3">UAMH5409</strain>
    </source>
</reference>
<evidence type="ECO:0000313" key="3">
    <source>
        <dbReference type="Proteomes" id="UP000223968"/>
    </source>
</evidence>
<protein>
    <submittedName>
        <fullName evidence="2">Uncharacterized protein</fullName>
    </submittedName>
</protein>
<accession>A0A2B7XPH4</accession>
<organism evidence="2 3">
    <name type="scientific">Helicocarpus griseus UAMH5409</name>
    <dbReference type="NCBI Taxonomy" id="1447875"/>
    <lineage>
        <taxon>Eukaryota</taxon>
        <taxon>Fungi</taxon>
        <taxon>Dikarya</taxon>
        <taxon>Ascomycota</taxon>
        <taxon>Pezizomycotina</taxon>
        <taxon>Eurotiomycetes</taxon>
        <taxon>Eurotiomycetidae</taxon>
        <taxon>Onygenales</taxon>
        <taxon>Ajellomycetaceae</taxon>
        <taxon>Helicocarpus</taxon>
    </lineage>
</organism>
<proteinExistence type="predicted"/>
<dbReference type="Proteomes" id="UP000223968">
    <property type="component" value="Unassembled WGS sequence"/>
</dbReference>
<name>A0A2B7XPH4_9EURO</name>
<keyword evidence="3" id="KW-1185">Reference proteome</keyword>
<feature type="region of interest" description="Disordered" evidence="1">
    <location>
        <begin position="1"/>
        <end position="29"/>
    </location>
</feature>
<dbReference type="EMBL" id="PDNB01000081">
    <property type="protein sequence ID" value="PGH10850.1"/>
    <property type="molecule type" value="Genomic_DNA"/>
</dbReference>
<gene>
    <name evidence="2" type="ORF">AJ79_05210</name>
</gene>
<evidence type="ECO:0000256" key="1">
    <source>
        <dbReference type="SAM" id="MobiDB-lite"/>
    </source>
</evidence>